<gene>
    <name evidence="2" type="ORF">A2W18_01265</name>
</gene>
<dbReference type="AlphaFoldDB" id="A0A1F6V3B0"/>
<evidence type="ECO:0000313" key="3">
    <source>
        <dbReference type="Proteomes" id="UP000179076"/>
    </source>
</evidence>
<sequence>MRKKIPVAVGSTNVYADLGYANPDEALAKAQLAALIGEIIEARKLTQTAAAELLGIDQPKISALKRGRLRGFSYERLLKLLTDLGCDVEIVVAPPKTRRGSRGEVLVKAA</sequence>
<name>A0A1F6V3B0_9PROT</name>
<dbReference type="SMART" id="SM00530">
    <property type="entry name" value="HTH_XRE"/>
    <property type="match status" value="1"/>
</dbReference>
<dbReference type="Pfam" id="PF13744">
    <property type="entry name" value="HTH_37"/>
    <property type="match status" value="1"/>
</dbReference>
<comment type="caution">
    <text evidence="2">The sequence shown here is derived from an EMBL/GenBank/DDBJ whole genome shotgun (WGS) entry which is preliminary data.</text>
</comment>
<dbReference type="GO" id="GO:0003677">
    <property type="term" value="F:DNA binding"/>
    <property type="evidence" value="ECO:0007669"/>
    <property type="project" value="InterPro"/>
</dbReference>
<dbReference type="Gene3D" id="1.10.260.40">
    <property type="entry name" value="lambda repressor-like DNA-binding domains"/>
    <property type="match status" value="1"/>
</dbReference>
<organism evidence="2 3">
    <name type="scientific">Candidatus Muproteobacteria bacterium RBG_16_60_9</name>
    <dbReference type="NCBI Taxonomy" id="1817755"/>
    <lineage>
        <taxon>Bacteria</taxon>
        <taxon>Pseudomonadati</taxon>
        <taxon>Pseudomonadota</taxon>
        <taxon>Candidatus Muproteobacteria</taxon>
    </lineage>
</organism>
<dbReference type="PROSITE" id="PS50943">
    <property type="entry name" value="HTH_CROC1"/>
    <property type="match status" value="1"/>
</dbReference>
<dbReference type="EMBL" id="MFSP01000141">
    <property type="protein sequence ID" value="OGI64108.1"/>
    <property type="molecule type" value="Genomic_DNA"/>
</dbReference>
<reference evidence="2 3" key="1">
    <citation type="journal article" date="2016" name="Nat. Commun.">
        <title>Thousands of microbial genomes shed light on interconnected biogeochemical processes in an aquifer system.</title>
        <authorList>
            <person name="Anantharaman K."/>
            <person name="Brown C.T."/>
            <person name="Hug L.A."/>
            <person name="Sharon I."/>
            <person name="Castelle C.J."/>
            <person name="Probst A.J."/>
            <person name="Thomas B.C."/>
            <person name="Singh A."/>
            <person name="Wilkins M.J."/>
            <person name="Karaoz U."/>
            <person name="Brodie E.L."/>
            <person name="Williams K.H."/>
            <person name="Hubbard S.S."/>
            <person name="Banfield J.F."/>
        </authorList>
    </citation>
    <scope>NUCLEOTIDE SEQUENCE [LARGE SCALE GENOMIC DNA]</scope>
</reference>
<dbReference type="InterPro" id="IPR010982">
    <property type="entry name" value="Lambda_DNA-bd_dom_sf"/>
</dbReference>
<dbReference type="InterPro" id="IPR001387">
    <property type="entry name" value="Cro/C1-type_HTH"/>
</dbReference>
<dbReference type="SUPFAM" id="SSF47413">
    <property type="entry name" value="lambda repressor-like DNA-binding domains"/>
    <property type="match status" value="1"/>
</dbReference>
<evidence type="ECO:0000313" key="2">
    <source>
        <dbReference type="EMBL" id="OGI64108.1"/>
    </source>
</evidence>
<protein>
    <submittedName>
        <fullName evidence="2">XRE family transcriptional regulator</fullName>
    </submittedName>
</protein>
<feature type="domain" description="HTH cro/C1-type" evidence="1">
    <location>
        <begin position="36"/>
        <end position="91"/>
    </location>
</feature>
<accession>A0A1F6V3B0</accession>
<evidence type="ECO:0000259" key="1">
    <source>
        <dbReference type="PROSITE" id="PS50943"/>
    </source>
</evidence>
<dbReference type="Proteomes" id="UP000179076">
    <property type="component" value="Unassembled WGS sequence"/>
</dbReference>
<dbReference type="CDD" id="cd00093">
    <property type="entry name" value="HTH_XRE"/>
    <property type="match status" value="1"/>
</dbReference>
<proteinExistence type="predicted"/>
<dbReference type="InterPro" id="IPR039554">
    <property type="entry name" value="HigA2-like_HTH"/>
</dbReference>